<protein>
    <submittedName>
        <fullName evidence="2">Uncharacterized protein</fullName>
    </submittedName>
</protein>
<feature type="signal peptide" evidence="1">
    <location>
        <begin position="1"/>
        <end position="18"/>
    </location>
</feature>
<proteinExistence type="predicted"/>
<reference evidence="2" key="2">
    <citation type="submission" date="2015-11" db="EMBL/GenBank/DDBJ databases">
        <authorList>
            <person name="Zhang Y."/>
            <person name="Guo Z."/>
        </authorList>
    </citation>
    <scope>NUCLEOTIDE SEQUENCE</scope>
</reference>
<name>A0A087VXV2_ECHMU</name>
<organism evidence="2 3">
    <name type="scientific">Echinococcus multilocularis</name>
    <name type="common">Fox tapeworm</name>
    <dbReference type="NCBI Taxonomy" id="6211"/>
    <lineage>
        <taxon>Eukaryota</taxon>
        <taxon>Metazoa</taxon>
        <taxon>Spiralia</taxon>
        <taxon>Lophotrochozoa</taxon>
        <taxon>Platyhelminthes</taxon>
        <taxon>Cestoda</taxon>
        <taxon>Eucestoda</taxon>
        <taxon>Cyclophyllidea</taxon>
        <taxon>Taeniidae</taxon>
        <taxon>Echinococcus</taxon>
    </lineage>
</organism>
<sequence>MSLLNCFILLLIPTLINGRIRRGRNSDGMFRDISKKAQTILGCGMQHELCYSLEVNCFRFGDGSAVICTRNCKLCMACVHLERGSIIRLCRPHNVVCCKSGDCAQLLPCSGILLHTKSPSS</sequence>
<evidence type="ECO:0000313" key="3">
    <source>
        <dbReference type="Proteomes" id="UP000017246"/>
    </source>
</evidence>
<dbReference type="EMBL" id="LN902843">
    <property type="protein sequence ID" value="CDI96992.1"/>
    <property type="molecule type" value="Genomic_DNA"/>
</dbReference>
<keyword evidence="1" id="KW-0732">Signal</keyword>
<accession>A0A087VXV2</accession>
<dbReference type="Proteomes" id="UP000017246">
    <property type="component" value="Unassembled WGS sequence"/>
</dbReference>
<reference evidence="2" key="1">
    <citation type="journal article" date="2013" name="Nature">
        <title>The genomes of four tapeworm species reveal adaptations to parasitism.</title>
        <authorList>
            <person name="Tsai I.J."/>
            <person name="Zarowiecki M."/>
            <person name="Holroyd N."/>
            <person name="Garciarrubio A."/>
            <person name="Sanchez-Flores A."/>
            <person name="Brooks K.L."/>
            <person name="Tracey A."/>
            <person name="Bobes R.J."/>
            <person name="Fragoso G."/>
            <person name="Sciutto E."/>
            <person name="Aslett M."/>
            <person name="Beasley H."/>
            <person name="Bennett H.M."/>
            <person name="Cai J."/>
            <person name="Camicia F."/>
            <person name="Clark R."/>
            <person name="Cucher M."/>
            <person name="De Silva N."/>
            <person name="Day T.A."/>
            <person name="Deplazes P."/>
            <person name="Estrada K."/>
            <person name="Fernandez C."/>
            <person name="Holland P.W."/>
            <person name="Hou J."/>
            <person name="Hu S."/>
            <person name="Huckvale T."/>
            <person name="Hung S.S."/>
            <person name="Kamenetzky L."/>
            <person name="Keane J.A."/>
            <person name="Kiss F."/>
            <person name="Koziol U."/>
            <person name="Lambert O."/>
            <person name="Liu K."/>
            <person name="Luo X."/>
            <person name="Luo Y."/>
            <person name="Macchiaroli N."/>
            <person name="Nichol S."/>
            <person name="Paps J."/>
            <person name="Parkinson J."/>
            <person name="Pouchkina-Stantcheva N."/>
            <person name="Riddiford N."/>
            <person name="Rosenzvit M."/>
            <person name="Salinas G."/>
            <person name="Wasmuth J.D."/>
            <person name="Zamanian M."/>
            <person name="Zheng Y."/>
            <person name="Cai X."/>
            <person name="Soberon X."/>
            <person name="Olson P.D."/>
            <person name="Laclette J.P."/>
            <person name="Brehm K."/>
            <person name="Berriman M."/>
            <person name="Garciarrubio A."/>
            <person name="Bobes R.J."/>
            <person name="Fragoso G."/>
            <person name="Sanchez-Flores A."/>
            <person name="Estrada K."/>
            <person name="Cevallos M.A."/>
            <person name="Morett E."/>
            <person name="Gonzalez V."/>
            <person name="Portillo T."/>
            <person name="Ochoa-Leyva A."/>
            <person name="Jose M.V."/>
            <person name="Sciutto E."/>
            <person name="Landa A."/>
            <person name="Jimenez L."/>
            <person name="Valdes V."/>
            <person name="Carrero J.C."/>
            <person name="Larralde C."/>
            <person name="Morales-Montor J."/>
            <person name="Limon-Lason J."/>
            <person name="Soberon X."/>
            <person name="Laclette J.P."/>
        </authorList>
    </citation>
    <scope>NUCLEOTIDE SEQUENCE [LARGE SCALE GENOMIC DNA]</scope>
</reference>
<evidence type="ECO:0000256" key="1">
    <source>
        <dbReference type="SAM" id="SignalP"/>
    </source>
</evidence>
<feature type="chain" id="PRO_5001831663" evidence="1">
    <location>
        <begin position="19"/>
        <end position="121"/>
    </location>
</feature>
<evidence type="ECO:0000313" key="2">
    <source>
        <dbReference type="EMBL" id="CDI96992.1"/>
    </source>
</evidence>
<gene>
    <name evidence="2" type="ORF">EmuJ_000073400</name>
</gene>
<dbReference type="AlphaFoldDB" id="A0A087VXV2"/>
<keyword evidence="3" id="KW-1185">Reference proteome</keyword>